<feature type="domain" description="Nudix hydrolase" evidence="4">
    <location>
        <begin position="53"/>
        <end position="187"/>
    </location>
</feature>
<protein>
    <submittedName>
        <fullName evidence="5">Hydrolase acting on acid anhydrides in phosphorous-containing anhydrides</fullName>
        <ecNumber evidence="5">3.6.1.-</ecNumber>
    </submittedName>
</protein>
<dbReference type="Gene3D" id="3.90.79.10">
    <property type="entry name" value="Nucleoside Triphosphate Pyrophosphohydrolase"/>
    <property type="match status" value="1"/>
</dbReference>
<evidence type="ECO:0000256" key="1">
    <source>
        <dbReference type="ARBA" id="ARBA00001946"/>
    </source>
</evidence>
<dbReference type="PROSITE" id="PS51462">
    <property type="entry name" value="NUDIX"/>
    <property type="match status" value="1"/>
</dbReference>
<dbReference type="EC" id="3.6.1.-" evidence="5"/>
<evidence type="ECO:0000256" key="3">
    <source>
        <dbReference type="SAM" id="MobiDB-lite"/>
    </source>
</evidence>
<dbReference type="CDD" id="cd18879">
    <property type="entry name" value="NUDIX_Hydrolase"/>
    <property type="match status" value="1"/>
</dbReference>
<dbReference type="PANTHER" id="PTHR43046">
    <property type="entry name" value="GDP-MANNOSE MANNOSYL HYDROLASE"/>
    <property type="match status" value="1"/>
</dbReference>
<dbReference type="Pfam" id="PF00293">
    <property type="entry name" value="NUDIX"/>
    <property type="match status" value="1"/>
</dbReference>
<comment type="cofactor">
    <cofactor evidence="1">
        <name>Mg(2+)</name>
        <dbReference type="ChEBI" id="CHEBI:18420"/>
    </cofactor>
</comment>
<organism evidence="5 6">
    <name type="scientific">Bifidobacterium animalis subsp. lactis CNCM I-2494</name>
    <dbReference type="NCBI Taxonomy" id="1042403"/>
    <lineage>
        <taxon>Bacteria</taxon>
        <taxon>Bacillati</taxon>
        <taxon>Actinomycetota</taxon>
        <taxon>Actinomycetes</taxon>
        <taxon>Bifidobacteriales</taxon>
        <taxon>Bifidobacteriaceae</taxon>
        <taxon>Bifidobacterium</taxon>
    </lineage>
</organism>
<dbReference type="InterPro" id="IPR000086">
    <property type="entry name" value="NUDIX_hydrolase_dom"/>
</dbReference>
<dbReference type="GO" id="GO:0016787">
    <property type="term" value="F:hydrolase activity"/>
    <property type="evidence" value="ECO:0007669"/>
    <property type="project" value="UniProtKB-KW"/>
</dbReference>
<dbReference type="InterPro" id="IPR020084">
    <property type="entry name" value="NUDIX_hydrolase_CS"/>
</dbReference>
<dbReference type="PANTHER" id="PTHR43046:SF16">
    <property type="entry name" value="ADP-RIBOSE PYROPHOSPHATASE YJHB-RELATED"/>
    <property type="match status" value="1"/>
</dbReference>
<sequence>MDLRRHPEADRRRRGLDGADGGHQQLSQSLERSIMPTPDFILELRERIGHMPLWLIGVTGYVRRDDGLVLLEQRTDNGKWTLVTGINEPGEEPADTVAREAKEETGVDVIVTDLVSVKSDRRMITYANGDQAQYMDHLFLCEVAPGGNGEPVVGDDESMRVGWFALDDLPEPLSDSTRERIAYVQRYLRHRAEGSARAQFAFDGVIEHL</sequence>
<feature type="region of interest" description="Disordered" evidence="3">
    <location>
        <begin position="1"/>
        <end position="30"/>
    </location>
</feature>
<dbReference type="KEGG" id="bnm:BALAC2494_00066"/>
<evidence type="ECO:0000259" key="4">
    <source>
        <dbReference type="PROSITE" id="PS51462"/>
    </source>
</evidence>
<evidence type="ECO:0000313" key="6">
    <source>
        <dbReference type="Proteomes" id="UP000008394"/>
    </source>
</evidence>
<dbReference type="SUPFAM" id="SSF55811">
    <property type="entry name" value="Nudix"/>
    <property type="match status" value="1"/>
</dbReference>
<dbReference type="PROSITE" id="PS00893">
    <property type="entry name" value="NUDIX_BOX"/>
    <property type="match status" value="1"/>
</dbReference>
<name>A0A806FRR9_BIFAN</name>
<feature type="compositionally biased region" description="Basic and acidic residues" evidence="3">
    <location>
        <begin position="1"/>
        <end position="17"/>
    </location>
</feature>
<dbReference type="AlphaFoldDB" id="A0A806FRR9"/>
<evidence type="ECO:0000313" key="5">
    <source>
        <dbReference type="EMBL" id="AEK30638.1"/>
    </source>
</evidence>
<accession>A0A806FRR9</accession>
<dbReference type="EMBL" id="CP002915">
    <property type="protein sequence ID" value="AEK30638.1"/>
    <property type="molecule type" value="Genomic_DNA"/>
</dbReference>
<dbReference type="InterPro" id="IPR015797">
    <property type="entry name" value="NUDIX_hydrolase-like_dom_sf"/>
</dbReference>
<dbReference type="Proteomes" id="UP000008394">
    <property type="component" value="Chromosome"/>
</dbReference>
<reference evidence="5 6" key="1">
    <citation type="journal article" date="2011" name="J. Bacteriol.">
        <title>Genome Sequence of the Probiotic Strain Bifidobacterium animalis subsp. lactis CNCM I-2494.</title>
        <authorList>
            <person name="Chervaux C."/>
            <person name="Grimaldi C."/>
            <person name="Bolotin A."/>
            <person name="Quinquis B."/>
            <person name="Legrain-Raspaud S."/>
            <person name="van Hylckama Vlieg J.E."/>
            <person name="Denariaz G."/>
            <person name="Smokvina T."/>
        </authorList>
    </citation>
    <scope>NUCLEOTIDE SEQUENCE [LARGE SCALE GENOMIC DNA]</scope>
    <source>
        <strain evidence="5 6">CNCM I-2494</strain>
    </source>
</reference>
<keyword evidence="2 5" id="KW-0378">Hydrolase</keyword>
<evidence type="ECO:0000256" key="2">
    <source>
        <dbReference type="ARBA" id="ARBA00022801"/>
    </source>
</evidence>
<proteinExistence type="predicted"/>
<gene>
    <name evidence="5" type="ORF">BALAC2494_00066</name>
</gene>